<reference evidence="2 3" key="1">
    <citation type="submission" date="2017-05" db="EMBL/GenBank/DDBJ databases">
        <title>Polynucleobacter sp. MWH-K35W1 isolated from the permanently anoxic monimolimnion of a meromictic lake.</title>
        <authorList>
            <person name="Hahn M.W."/>
        </authorList>
    </citation>
    <scope>NUCLEOTIDE SEQUENCE [LARGE SCALE GENOMIC DNA]</scope>
    <source>
        <strain evidence="2 3">MWH-K35W1</strain>
    </source>
</reference>
<proteinExistence type="predicted"/>
<keyword evidence="3" id="KW-1185">Reference proteome</keyword>
<dbReference type="InterPro" id="IPR036063">
    <property type="entry name" value="Smr_dom_sf"/>
</dbReference>
<evidence type="ECO:0000313" key="3">
    <source>
        <dbReference type="Proteomes" id="UP000198104"/>
    </source>
</evidence>
<dbReference type="OrthoDB" id="5432142at2"/>
<dbReference type="EMBL" id="NGUO01000009">
    <property type="protein sequence ID" value="OWS71727.1"/>
    <property type="molecule type" value="Genomic_DNA"/>
</dbReference>
<dbReference type="Proteomes" id="UP000198104">
    <property type="component" value="Unassembled WGS sequence"/>
</dbReference>
<evidence type="ECO:0000259" key="1">
    <source>
        <dbReference type="Pfam" id="PF01713"/>
    </source>
</evidence>
<gene>
    <name evidence="2" type="ORF">CBI30_06515</name>
</gene>
<comment type="caution">
    <text evidence="2">The sequence shown here is derived from an EMBL/GenBank/DDBJ whole genome shotgun (WGS) entry which is preliminary data.</text>
</comment>
<sequence>MMTHSFECPECGNPRGMLGECRQCGSEALPLPHGDTLVLNLKFDNPSAEEALERLTIALRRASEVGIKAMILIHGYGASGEGGKIKWAVHDALENNYFSDRVDEYHFGEQTAFGSDAYHALLRRRPGLKAHLKHFKEGNAGMTVLLLGSQSRIA</sequence>
<evidence type="ECO:0000313" key="2">
    <source>
        <dbReference type="EMBL" id="OWS71727.1"/>
    </source>
</evidence>
<organism evidence="2 3">
    <name type="scientific">Polynucleobacter aenigmaticus</name>
    <dbReference type="NCBI Taxonomy" id="1743164"/>
    <lineage>
        <taxon>Bacteria</taxon>
        <taxon>Pseudomonadati</taxon>
        <taxon>Pseudomonadota</taxon>
        <taxon>Betaproteobacteria</taxon>
        <taxon>Burkholderiales</taxon>
        <taxon>Burkholderiaceae</taxon>
        <taxon>Polynucleobacter</taxon>
    </lineage>
</organism>
<dbReference type="InterPro" id="IPR002625">
    <property type="entry name" value="Smr_dom"/>
</dbReference>
<protein>
    <submittedName>
        <fullName evidence="2">DNA mismatch repair protein MutS</fullName>
    </submittedName>
</protein>
<dbReference type="Gene3D" id="3.30.1370.110">
    <property type="match status" value="1"/>
</dbReference>
<dbReference type="SUPFAM" id="SSF160443">
    <property type="entry name" value="SMR domain-like"/>
    <property type="match status" value="1"/>
</dbReference>
<dbReference type="AlphaFoldDB" id="A0A254Q9Y5"/>
<dbReference type="Pfam" id="PF01713">
    <property type="entry name" value="Smr"/>
    <property type="match status" value="1"/>
</dbReference>
<name>A0A254Q9Y5_9BURK</name>
<accession>A0A254Q9Y5</accession>
<feature type="domain" description="Smr" evidence="1">
    <location>
        <begin position="48"/>
        <end position="122"/>
    </location>
</feature>